<keyword evidence="9" id="KW-1185">Reference proteome</keyword>
<dbReference type="HAMAP" id="MF_00073">
    <property type="entry name" value="NusB"/>
    <property type="match status" value="1"/>
</dbReference>
<comment type="caution">
    <text evidence="8">The sequence shown here is derived from an EMBL/GenBank/DDBJ whole genome shotgun (WGS) entry which is preliminary data.</text>
</comment>
<dbReference type="GO" id="GO:0005829">
    <property type="term" value="C:cytosol"/>
    <property type="evidence" value="ECO:0007669"/>
    <property type="project" value="TreeGrafter"/>
</dbReference>
<gene>
    <name evidence="6 8" type="primary">nusB</name>
    <name evidence="8" type="ORF">QJ522_13525</name>
</gene>
<evidence type="ECO:0000313" key="9">
    <source>
        <dbReference type="Proteomes" id="UP001431776"/>
    </source>
</evidence>
<comment type="similarity">
    <text evidence="1 6">Belongs to the NusB family.</text>
</comment>
<protein>
    <recommendedName>
        <fullName evidence="6">Transcription antitermination protein NusB</fullName>
    </recommendedName>
    <alternativeName>
        <fullName evidence="6">Antitermination factor NusB</fullName>
    </alternativeName>
</protein>
<keyword evidence="4 6" id="KW-0805">Transcription regulation</keyword>
<dbReference type="Gene3D" id="1.10.940.10">
    <property type="entry name" value="NusB-like"/>
    <property type="match status" value="1"/>
</dbReference>
<dbReference type="GO" id="GO:0006353">
    <property type="term" value="P:DNA-templated transcription termination"/>
    <property type="evidence" value="ECO:0007669"/>
    <property type="project" value="UniProtKB-UniRule"/>
</dbReference>
<dbReference type="GO" id="GO:0003723">
    <property type="term" value="F:RNA binding"/>
    <property type="evidence" value="ECO:0007669"/>
    <property type="project" value="UniProtKB-UniRule"/>
</dbReference>
<dbReference type="PANTHER" id="PTHR11078">
    <property type="entry name" value="N UTILIZATION SUBSTANCE PROTEIN B-RELATED"/>
    <property type="match status" value="1"/>
</dbReference>
<feature type="domain" description="NusB/RsmB/TIM44" evidence="7">
    <location>
        <begin position="8"/>
        <end position="134"/>
    </location>
</feature>
<evidence type="ECO:0000256" key="2">
    <source>
        <dbReference type="ARBA" id="ARBA00022814"/>
    </source>
</evidence>
<keyword evidence="3 6" id="KW-0694">RNA-binding</keyword>
<dbReference type="GO" id="GO:0031564">
    <property type="term" value="P:transcription antitermination"/>
    <property type="evidence" value="ECO:0007669"/>
    <property type="project" value="UniProtKB-KW"/>
</dbReference>
<evidence type="ECO:0000256" key="3">
    <source>
        <dbReference type="ARBA" id="ARBA00022884"/>
    </source>
</evidence>
<sequence length="151" mass="17402">MHIDKRTRARELAIQALYQLDVQGADLLPRLMGDFFTVNEPDERTRKLAWEWTRGTWEHVEVCDELIVAATIRWQFSRLSPVDRSILRLSVYQLKCCGDIPPKVVINEAIELAKRFSTEKSGPFVNGVLDAILKKLNTNPHRMEEKPRSTG</sequence>
<dbReference type="CDD" id="cd00619">
    <property type="entry name" value="Terminator_NusB"/>
    <property type="match status" value="1"/>
</dbReference>
<dbReference type="SUPFAM" id="SSF48013">
    <property type="entry name" value="NusB-like"/>
    <property type="match status" value="1"/>
</dbReference>
<evidence type="ECO:0000256" key="1">
    <source>
        <dbReference type="ARBA" id="ARBA00005952"/>
    </source>
</evidence>
<evidence type="ECO:0000313" key="8">
    <source>
        <dbReference type="EMBL" id="MDI6450073.1"/>
    </source>
</evidence>
<accession>A0AAW6U4D2</accession>
<keyword evidence="5 6" id="KW-0804">Transcription</keyword>
<dbReference type="RefSeq" id="WP_349245482.1">
    <property type="nucleotide sequence ID" value="NZ_JASCXX010000016.1"/>
</dbReference>
<reference evidence="8" key="1">
    <citation type="submission" date="2023-05" db="EMBL/GenBank/DDBJ databases">
        <title>Anaerotaeda fermentans gen. nov., sp. nov., a novel anaerobic planctomycete of the new family within the order Sedimentisphaerales isolated from Taman Peninsula, Russia.</title>
        <authorList>
            <person name="Khomyakova M.A."/>
            <person name="Merkel A.Y."/>
            <person name="Slobodkin A.I."/>
        </authorList>
    </citation>
    <scope>NUCLEOTIDE SEQUENCE</scope>
    <source>
        <strain evidence="8">M17dextr</strain>
    </source>
</reference>
<dbReference type="Pfam" id="PF01029">
    <property type="entry name" value="NusB"/>
    <property type="match status" value="1"/>
</dbReference>
<dbReference type="Proteomes" id="UP001431776">
    <property type="component" value="Unassembled WGS sequence"/>
</dbReference>
<dbReference type="NCBIfam" id="TIGR01951">
    <property type="entry name" value="nusB"/>
    <property type="match status" value="1"/>
</dbReference>
<evidence type="ECO:0000259" key="7">
    <source>
        <dbReference type="Pfam" id="PF01029"/>
    </source>
</evidence>
<dbReference type="InterPro" id="IPR011605">
    <property type="entry name" value="NusB_fam"/>
</dbReference>
<dbReference type="InterPro" id="IPR035926">
    <property type="entry name" value="NusB-like_sf"/>
</dbReference>
<evidence type="ECO:0000256" key="6">
    <source>
        <dbReference type="HAMAP-Rule" id="MF_00073"/>
    </source>
</evidence>
<dbReference type="EMBL" id="JASCXX010000016">
    <property type="protein sequence ID" value="MDI6450073.1"/>
    <property type="molecule type" value="Genomic_DNA"/>
</dbReference>
<dbReference type="AlphaFoldDB" id="A0AAW6U4D2"/>
<organism evidence="8 9">
    <name type="scientific">Anaerobaca lacustris</name>
    <dbReference type="NCBI Taxonomy" id="3044600"/>
    <lineage>
        <taxon>Bacteria</taxon>
        <taxon>Pseudomonadati</taxon>
        <taxon>Planctomycetota</taxon>
        <taxon>Phycisphaerae</taxon>
        <taxon>Sedimentisphaerales</taxon>
        <taxon>Anaerobacaceae</taxon>
        <taxon>Anaerobaca</taxon>
    </lineage>
</organism>
<evidence type="ECO:0000256" key="4">
    <source>
        <dbReference type="ARBA" id="ARBA00023015"/>
    </source>
</evidence>
<keyword evidence="2 6" id="KW-0889">Transcription antitermination</keyword>
<dbReference type="PANTHER" id="PTHR11078:SF3">
    <property type="entry name" value="ANTITERMINATION NUSB DOMAIN-CONTAINING PROTEIN"/>
    <property type="match status" value="1"/>
</dbReference>
<proteinExistence type="inferred from homology"/>
<dbReference type="InterPro" id="IPR006027">
    <property type="entry name" value="NusB_RsmB_TIM44"/>
</dbReference>
<comment type="function">
    <text evidence="6">Involved in transcription antitermination. Required for transcription of ribosomal RNA (rRNA) genes. Binds specifically to the boxA antiterminator sequence of the ribosomal RNA (rrn) operons.</text>
</comment>
<evidence type="ECO:0000256" key="5">
    <source>
        <dbReference type="ARBA" id="ARBA00023163"/>
    </source>
</evidence>
<name>A0AAW6U4D2_9BACT</name>